<proteinExistence type="predicted"/>
<evidence type="ECO:0000313" key="2">
    <source>
        <dbReference type="Proteomes" id="UP000054359"/>
    </source>
</evidence>
<organism evidence="1 2">
    <name type="scientific">Stegodyphus mimosarum</name>
    <name type="common">African social velvet spider</name>
    <dbReference type="NCBI Taxonomy" id="407821"/>
    <lineage>
        <taxon>Eukaryota</taxon>
        <taxon>Metazoa</taxon>
        <taxon>Ecdysozoa</taxon>
        <taxon>Arthropoda</taxon>
        <taxon>Chelicerata</taxon>
        <taxon>Arachnida</taxon>
        <taxon>Araneae</taxon>
        <taxon>Araneomorphae</taxon>
        <taxon>Entelegynae</taxon>
        <taxon>Eresoidea</taxon>
        <taxon>Eresidae</taxon>
        <taxon>Stegodyphus</taxon>
    </lineage>
</organism>
<dbReference type="EMBL" id="KK113270">
    <property type="protein sequence ID" value="KFM59771.1"/>
    <property type="molecule type" value="Genomic_DNA"/>
</dbReference>
<name>A0A087T3T2_STEMI</name>
<evidence type="ECO:0000313" key="1">
    <source>
        <dbReference type="EMBL" id="KFM59771.1"/>
    </source>
</evidence>
<protein>
    <submittedName>
        <fullName evidence="1">Uncharacterized protein</fullName>
    </submittedName>
</protein>
<gene>
    <name evidence="1" type="ORF">X975_01105</name>
</gene>
<dbReference type="Proteomes" id="UP000054359">
    <property type="component" value="Unassembled WGS sequence"/>
</dbReference>
<keyword evidence="2" id="KW-1185">Reference proteome</keyword>
<dbReference type="AlphaFoldDB" id="A0A087T3T2"/>
<reference evidence="1 2" key="1">
    <citation type="submission" date="2013-11" db="EMBL/GenBank/DDBJ databases">
        <title>Genome sequencing of Stegodyphus mimosarum.</title>
        <authorList>
            <person name="Bechsgaard J."/>
        </authorList>
    </citation>
    <scope>NUCLEOTIDE SEQUENCE [LARGE SCALE GENOMIC DNA]</scope>
</reference>
<accession>A0A087T3T2</accession>
<sequence length="112" mass="13171">MNSCGIYRIPYQWGLIYICQTKRALKFRITEYEAYVRKKETQKSSVAQHCWSENHTFLLPNYSKSIFQCHQFFCCQIIRKTSSIGEPDFLEAFHIQKNISVLVNDPNSNPSL</sequence>
<feature type="non-terminal residue" evidence="1">
    <location>
        <position position="112"/>
    </location>
</feature>
<dbReference type="OrthoDB" id="6782675at2759"/>